<dbReference type="GO" id="GO:0005886">
    <property type="term" value="C:plasma membrane"/>
    <property type="evidence" value="ECO:0007669"/>
    <property type="project" value="UniProtKB-SubCell"/>
</dbReference>
<dbReference type="SMART" id="SM00304">
    <property type="entry name" value="HAMP"/>
    <property type="match status" value="1"/>
</dbReference>
<dbReference type="AlphaFoldDB" id="A0AAC9HN15"/>
<keyword evidence="6" id="KW-0808">Transferase</keyword>
<dbReference type="SMART" id="SM00388">
    <property type="entry name" value="HisKA"/>
    <property type="match status" value="1"/>
</dbReference>
<evidence type="ECO:0000256" key="7">
    <source>
        <dbReference type="ARBA" id="ARBA00022692"/>
    </source>
</evidence>
<comment type="subcellular location">
    <subcellularLocation>
        <location evidence="3">Cell membrane</location>
    </subcellularLocation>
    <subcellularLocation>
        <location evidence="2">Membrane</location>
        <topology evidence="2">Multi-pass membrane protein</topology>
    </subcellularLocation>
</comment>
<dbReference type="Pfam" id="PF00672">
    <property type="entry name" value="HAMP"/>
    <property type="match status" value="1"/>
</dbReference>
<evidence type="ECO:0000313" key="15">
    <source>
        <dbReference type="Proteomes" id="UP000095210"/>
    </source>
</evidence>
<evidence type="ECO:0000256" key="3">
    <source>
        <dbReference type="ARBA" id="ARBA00004236"/>
    </source>
</evidence>
<keyword evidence="8 14" id="KW-0418">Kinase</keyword>
<dbReference type="Pfam" id="PF00512">
    <property type="entry name" value="HisKA"/>
    <property type="match status" value="1"/>
</dbReference>
<dbReference type="Gene3D" id="1.10.287.130">
    <property type="match status" value="1"/>
</dbReference>
<evidence type="ECO:0000256" key="10">
    <source>
        <dbReference type="ARBA" id="ARBA00023012"/>
    </source>
</evidence>
<dbReference type="PROSITE" id="PS50885">
    <property type="entry name" value="HAMP"/>
    <property type="match status" value="1"/>
</dbReference>
<dbReference type="Gene3D" id="3.30.565.10">
    <property type="entry name" value="Histidine kinase-like ATPase, C-terminal domain"/>
    <property type="match status" value="1"/>
</dbReference>
<protein>
    <recommendedName>
        <fullName evidence="4">histidine kinase</fullName>
        <ecNumber evidence="4">2.7.13.3</ecNumber>
    </recommendedName>
</protein>
<dbReference type="CDD" id="cd06225">
    <property type="entry name" value="HAMP"/>
    <property type="match status" value="1"/>
</dbReference>
<keyword evidence="5" id="KW-0597">Phosphoprotein</keyword>
<evidence type="ECO:0000256" key="2">
    <source>
        <dbReference type="ARBA" id="ARBA00004141"/>
    </source>
</evidence>
<accession>A0AAC9HN15</accession>
<evidence type="ECO:0000256" key="5">
    <source>
        <dbReference type="ARBA" id="ARBA00022553"/>
    </source>
</evidence>
<dbReference type="EC" id="2.7.13.3" evidence="4"/>
<keyword evidence="10" id="KW-0902">Two-component regulatory system</keyword>
<evidence type="ECO:0000256" key="4">
    <source>
        <dbReference type="ARBA" id="ARBA00012438"/>
    </source>
</evidence>
<evidence type="ECO:0000256" key="1">
    <source>
        <dbReference type="ARBA" id="ARBA00000085"/>
    </source>
</evidence>
<dbReference type="Proteomes" id="UP000095210">
    <property type="component" value="Chromosome"/>
</dbReference>
<name>A0AAC9HN15_9PSEU</name>
<keyword evidence="11" id="KW-0472">Membrane</keyword>
<dbReference type="GO" id="GO:0000155">
    <property type="term" value="F:phosphorelay sensor kinase activity"/>
    <property type="evidence" value="ECO:0007669"/>
    <property type="project" value="InterPro"/>
</dbReference>
<dbReference type="InterPro" id="IPR050428">
    <property type="entry name" value="TCS_sensor_his_kinase"/>
</dbReference>
<evidence type="ECO:0000259" key="13">
    <source>
        <dbReference type="PROSITE" id="PS50885"/>
    </source>
</evidence>
<evidence type="ECO:0000256" key="11">
    <source>
        <dbReference type="ARBA" id="ARBA00023136"/>
    </source>
</evidence>
<dbReference type="InterPro" id="IPR005467">
    <property type="entry name" value="His_kinase_dom"/>
</dbReference>
<dbReference type="InterPro" id="IPR003660">
    <property type="entry name" value="HAMP_dom"/>
</dbReference>
<organism evidence="14 15">
    <name type="scientific">Actinoalloteichus hymeniacidonis</name>
    <dbReference type="NCBI Taxonomy" id="340345"/>
    <lineage>
        <taxon>Bacteria</taxon>
        <taxon>Bacillati</taxon>
        <taxon>Actinomycetota</taxon>
        <taxon>Actinomycetes</taxon>
        <taxon>Pseudonocardiales</taxon>
        <taxon>Pseudonocardiaceae</taxon>
        <taxon>Actinoalloteichus</taxon>
    </lineage>
</organism>
<feature type="domain" description="Histidine kinase" evidence="12">
    <location>
        <begin position="168"/>
        <end position="377"/>
    </location>
</feature>
<dbReference type="InterPro" id="IPR036097">
    <property type="entry name" value="HisK_dim/P_sf"/>
</dbReference>
<dbReference type="InterPro" id="IPR003594">
    <property type="entry name" value="HATPase_dom"/>
</dbReference>
<keyword evidence="9" id="KW-1133">Transmembrane helix</keyword>
<dbReference type="InterPro" id="IPR004358">
    <property type="entry name" value="Sig_transdc_His_kin-like_C"/>
</dbReference>
<dbReference type="SUPFAM" id="SSF47384">
    <property type="entry name" value="Homodimeric domain of signal transducing histidine kinase"/>
    <property type="match status" value="1"/>
</dbReference>
<keyword evidence="15" id="KW-1185">Reference proteome</keyword>
<gene>
    <name evidence="14" type="ORF">TL08_07745</name>
</gene>
<dbReference type="PROSITE" id="PS50109">
    <property type="entry name" value="HIS_KIN"/>
    <property type="match status" value="1"/>
</dbReference>
<evidence type="ECO:0000256" key="8">
    <source>
        <dbReference type="ARBA" id="ARBA00022777"/>
    </source>
</evidence>
<dbReference type="PANTHER" id="PTHR45436:SF15">
    <property type="entry name" value="SENSOR HISTIDINE KINASE CUSS"/>
    <property type="match status" value="1"/>
</dbReference>
<dbReference type="RefSeq" id="WP_216637806.1">
    <property type="nucleotide sequence ID" value="NZ_CP014859.1"/>
</dbReference>
<feature type="domain" description="HAMP" evidence="13">
    <location>
        <begin position="107"/>
        <end position="160"/>
    </location>
</feature>
<dbReference type="Gene3D" id="6.10.340.10">
    <property type="match status" value="1"/>
</dbReference>
<evidence type="ECO:0000259" key="12">
    <source>
        <dbReference type="PROSITE" id="PS50109"/>
    </source>
</evidence>
<dbReference type="EMBL" id="CP014859">
    <property type="protein sequence ID" value="AOS62367.1"/>
    <property type="molecule type" value="Genomic_DNA"/>
</dbReference>
<dbReference type="PANTHER" id="PTHR45436">
    <property type="entry name" value="SENSOR HISTIDINE KINASE YKOH"/>
    <property type="match status" value="1"/>
</dbReference>
<dbReference type="SUPFAM" id="SSF158472">
    <property type="entry name" value="HAMP domain-like"/>
    <property type="match status" value="1"/>
</dbReference>
<dbReference type="InterPro" id="IPR036890">
    <property type="entry name" value="HATPase_C_sf"/>
</dbReference>
<dbReference type="CDD" id="cd00082">
    <property type="entry name" value="HisKA"/>
    <property type="match status" value="1"/>
</dbReference>
<dbReference type="KEGG" id="ahm:TL08_07745"/>
<dbReference type="SMART" id="SM00387">
    <property type="entry name" value="HATPase_c"/>
    <property type="match status" value="1"/>
</dbReference>
<evidence type="ECO:0000256" key="9">
    <source>
        <dbReference type="ARBA" id="ARBA00022989"/>
    </source>
</evidence>
<evidence type="ECO:0000313" key="14">
    <source>
        <dbReference type="EMBL" id="AOS62367.1"/>
    </source>
</evidence>
<dbReference type="PRINTS" id="PR00344">
    <property type="entry name" value="BCTRLSENSOR"/>
</dbReference>
<keyword evidence="7" id="KW-0812">Transmembrane</keyword>
<sequence length="387" mass="42286">MLSRLTLRWRLTLLNTALFLVVTAVVLTMVYFQNRLIIMRIGAPDAEDRPISAVHGETGRSPEDVTELADGIAIQRNEALANLLGQWFLALIAMTALAGLLAWWAIGRVLRRVHRMTSQARRLSMANLHERLALTGPDDEIKELSDTFDALLARLENSFAARARFIANASHELRTPLAVARTMLQVGLSTRDPGRIDRVREDLLRNNDRCIALINGLLTLARGEHDQHRREPVELAAVVDEVTDELGAGVPADGPRLHVDLPERCVVLGEPVLLAQLVHNLVANALRYNIMGGEVRVELDSQGVLRIANTGPPIDADEVDRLFEPFYRGAVRAGQADGAGLGLSIVHTIAQSCGGRVTARPRHGGGLVVEVRIPSARTAADARLVPI</sequence>
<dbReference type="SUPFAM" id="SSF55874">
    <property type="entry name" value="ATPase domain of HSP90 chaperone/DNA topoisomerase II/histidine kinase"/>
    <property type="match status" value="1"/>
</dbReference>
<comment type="catalytic activity">
    <reaction evidence="1">
        <text>ATP + protein L-histidine = ADP + protein N-phospho-L-histidine.</text>
        <dbReference type="EC" id="2.7.13.3"/>
    </reaction>
</comment>
<proteinExistence type="predicted"/>
<dbReference type="InterPro" id="IPR003661">
    <property type="entry name" value="HisK_dim/P_dom"/>
</dbReference>
<evidence type="ECO:0000256" key="6">
    <source>
        <dbReference type="ARBA" id="ARBA00022679"/>
    </source>
</evidence>
<dbReference type="Pfam" id="PF02518">
    <property type="entry name" value="HATPase_c"/>
    <property type="match status" value="1"/>
</dbReference>
<reference evidence="15" key="1">
    <citation type="submission" date="2016-03" db="EMBL/GenBank/DDBJ databases">
        <title>Complete genome sequence of the type strain Actinoalloteichus hymeniacidonis DSM 45092.</title>
        <authorList>
            <person name="Schaffert L."/>
            <person name="Albersmeier A."/>
            <person name="Winkler A."/>
            <person name="Kalinowski J."/>
            <person name="Zotchev S."/>
            <person name="Ruckert C."/>
        </authorList>
    </citation>
    <scope>NUCLEOTIDE SEQUENCE [LARGE SCALE GENOMIC DNA]</scope>
    <source>
        <strain evidence="15">HPA177(T) (DSM 45092(T))</strain>
    </source>
</reference>